<organism evidence="3 4">
    <name type="scientific">Triangularia verruculosa</name>
    <dbReference type="NCBI Taxonomy" id="2587418"/>
    <lineage>
        <taxon>Eukaryota</taxon>
        <taxon>Fungi</taxon>
        <taxon>Dikarya</taxon>
        <taxon>Ascomycota</taxon>
        <taxon>Pezizomycotina</taxon>
        <taxon>Sordariomycetes</taxon>
        <taxon>Sordariomycetidae</taxon>
        <taxon>Sordariales</taxon>
        <taxon>Podosporaceae</taxon>
        <taxon>Triangularia</taxon>
    </lineage>
</organism>
<sequence>MEGPRPHPSNAPFHNAGRNQVNAPGGIANNSDGPGNHLPGATFHAPVSFGVPLKDPEVAEATTRYSEKA</sequence>
<gene>
    <name evidence="3" type="ORF">QBC40DRAFT_253401</name>
</gene>
<evidence type="ECO:0000259" key="2">
    <source>
        <dbReference type="Pfam" id="PF17106"/>
    </source>
</evidence>
<evidence type="ECO:0000256" key="1">
    <source>
        <dbReference type="SAM" id="MobiDB-lite"/>
    </source>
</evidence>
<feature type="domain" description="NACHT-NTPase sigma" evidence="2">
    <location>
        <begin position="13"/>
        <end position="50"/>
    </location>
</feature>
<feature type="region of interest" description="Disordered" evidence="1">
    <location>
        <begin position="1"/>
        <end position="43"/>
    </location>
</feature>
<accession>A0AAN6XL58</accession>
<comment type="caution">
    <text evidence="3">The sequence shown here is derived from an EMBL/GenBank/DDBJ whole genome shotgun (WGS) entry which is preliminary data.</text>
</comment>
<evidence type="ECO:0000313" key="3">
    <source>
        <dbReference type="EMBL" id="KAK4201230.1"/>
    </source>
</evidence>
<dbReference type="AlphaFoldDB" id="A0AAN6XL58"/>
<reference evidence="3" key="1">
    <citation type="journal article" date="2023" name="Mol. Phylogenet. Evol.">
        <title>Genome-scale phylogeny and comparative genomics of the fungal order Sordariales.</title>
        <authorList>
            <person name="Hensen N."/>
            <person name="Bonometti L."/>
            <person name="Westerberg I."/>
            <person name="Brannstrom I.O."/>
            <person name="Guillou S."/>
            <person name="Cros-Aarteil S."/>
            <person name="Calhoun S."/>
            <person name="Haridas S."/>
            <person name="Kuo A."/>
            <person name="Mondo S."/>
            <person name="Pangilinan J."/>
            <person name="Riley R."/>
            <person name="LaButti K."/>
            <person name="Andreopoulos B."/>
            <person name="Lipzen A."/>
            <person name="Chen C."/>
            <person name="Yan M."/>
            <person name="Daum C."/>
            <person name="Ng V."/>
            <person name="Clum A."/>
            <person name="Steindorff A."/>
            <person name="Ohm R.A."/>
            <person name="Martin F."/>
            <person name="Silar P."/>
            <person name="Natvig D.O."/>
            <person name="Lalanne C."/>
            <person name="Gautier V."/>
            <person name="Ament-Velasquez S.L."/>
            <person name="Kruys A."/>
            <person name="Hutchinson M.I."/>
            <person name="Powell A.J."/>
            <person name="Barry K."/>
            <person name="Miller A.N."/>
            <person name="Grigoriev I.V."/>
            <person name="Debuchy R."/>
            <person name="Gladieux P."/>
            <person name="Hiltunen Thoren M."/>
            <person name="Johannesson H."/>
        </authorList>
    </citation>
    <scope>NUCLEOTIDE SEQUENCE</scope>
    <source>
        <strain evidence="3">CBS 315.58</strain>
    </source>
</reference>
<protein>
    <recommendedName>
        <fullName evidence="2">NACHT-NTPase sigma domain-containing protein</fullName>
    </recommendedName>
</protein>
<dbReference type="InterPro" id="IPR031353">
    <property type="entry name" value="NACHT_sigma"/>
</dbReference>
<proteinExistence type="predicted"/>
<evidence type="ECO:0000313" key="4">
    <source>
        <dbReference type="Proteomes" id="UP001303160"/>
    </source>
</evidence>
<dbReference type="EMBL" id="MU863910">
    <property type="protein sequence ID" value="KAK4201230.1"/>
    <property type="molecule type" value="Genomic_DNA"/>
</dbReference>
<reference evidence="3" key="2">
    <citation type="submission" date="2023-05" db="EMBL/GenBank/DDBJ databases">
        <authorList>
            <consortium name="Lawrence Berkeley National Laboratory"/>
            <person name="Steindorff A."/>
            <person name="Hensen N."/>
            <person name="Bonometti L."/>
            <person name="Westerberg I."/>
            <person name="Brannstrom I.O."/>
            <person name="Guillou S."/>
            <person name="Cros-Aarteil S."/>
            <person name="Calhoun S."/>
            <person name="Haridas S."/>
            <person name="Kuo A."/>
            <person name="Mondo S."/>
            <person name="Pangilinan J."/>
            <person name="Riley R."/>
            <person name="Labutti K."/>
            <person name="Andreopoulos B."/>
            <person name="Lipzen A."/>
            <person name="Chen C."/>
            <person name="Yanf M."/>
            <person name="Daum C."/>
            <person name="Ng V."/>
            <person name="Clum A."/>
            <person name="Ohm R."/>
            <person name="Martin F."/>
            <person name="Silar P."/>
            <person name="Natvig D."/>
            <person name="Lalanne C."/>
            <person name="Gautier V."/>
            <person name="Ament-Velasquez S.L."/>
            <person name="Kruys A."/>
            <person name="Hutchinson M.I."/>
            <person name="Powell A.J."/>
            <person name="Barry K."/>
            <person name="Miller A.N."/>
            <person name="Grigoriev I.V."/>
            <person name="Debuchy R."/>
            <person name="Gladieux P."/>
            <person name="Thoren M.H."/>
            <person name="Johannesson H."/>
        </authorList>
    </citation>
    <scope>NUCLEOTIDE SEQUENCE</scope>
    <source>
        <strain evidence="3">CBS 315.58</strain>
    </source>
</reference>
<dbReference type="Pfam" id="PF17106">
    <property type="entry name" value="NACHT_sigma"/>
    <property type="match status" value="1"/>
</dbReference>
<feature type="compositionally biased region" description="Polar residues" evidence="1">
    <location>
        <begin position="17"/>
        <end position="33"/>
    </location>
</feature>
<dbReference type="Proteomes" id="UP001303160">
    <property type="component" value="Unassembled WGS sequence"/>
</dbReference>
<keyword evidence="4" id="KW-1185">Reference proteome</keyword>
<feature type="non-terminal residue" evidence="3">
    <location>
        <position position="69"/>
    </location>
</feature>
<name>A0AAN6XL58_9PEZI</name>